<accession>Q1YNP4</accession>
<dbReference type="HOGENOM" id="CLU_019796_1_3_5"/>
<dbReference type="Pfam" id="PF02826">
    <property type="entry name" value="2-Hacid_dh_C"/>
    <property type="match status" value="1"/>
</dbReference>
<dbReference type="RefSeq" id="WP_009209633.1">
    <property type="nucleotide sequence ID" value="NZ_BBWP01000052.1"/>
</dbReference>
<evidence type="ECO:0000256" key="1">
    <source>
        <dbReference type="ARBA" id="ARBA00023002"/>
    </source>
</evidence>
<dbReference type="SUPFAM" id="SSF52283">
    <property type="entry name" value="Formate/glycerate dehydrogenase catalytic domain-like"/>
    <property type="match status" value="1"/>
</dbReference>
<reference evidence="4 5" key="1">
    <citation type="journal article" date="2008" name="Appl. Environ. Microbiol.">
        <title>Genomic insights into Mn(II) oxidation by the marine alphaproteobacterium Aurantimonas sp. strain SI85-9A1.</title>
        <authorList>
            <person name="Dick G.J."/>
            <person name="Podell S."/>
            <person name="Johnson H.A."/>
            <person name="Rivera-Espinoza Y."/>
            <person name="Bernier-Latmani R."/>
            <person name="McCarthy J.K."/>
            <person name="Torpey J.W."/>
            <person name="Clement B.G."/>
            <person name="Gaasterland T."/>
            <person name="Tebo B.M."/>
        </authorList>
    </citation>
    <scope>NUCLEOTIDE SEQUENCE [LARGE SCALE GENOMIC DNA]</scope>
    <source>
        <strain evidence="4 5">SI85-9A1</strain>
    </source>
</reference>
<dbReference type="EMBL" id="AAPJ01000001">
    <property type="protein sequence ID" value="EAS50987.1"/>
    <property type="molecule type" value="Genomic_DNA"/>
</dbReference>
<organism evidence="4 5">
    <name type="scientific">Aurantimonas manganoxydans (strain ATCC BAA-1229 / DSM 21871 / SI85-9A1)</name>
    <dbReference type="NCBI Taxonomy" id="287752"/>
    <lineage>
        <taxon>Bacteria</taxon>
        <taxon>Pseudomonadati</taxon>
        <taxon>Pseudomonadota</taxon>
        <taxon>Alphaproteobacteria</taxon>
        <taxon>Hyphomicrobiales</taxon>
        <taxon>Aurantimonadaceae</taxon>
        <taxon>Aurantimonas</taxon>
    </lineage>
</organism>
<comment type="caution">
    <text evidence="4">The sequence shown here is derived from an EMBL/GenBank/DDBJ whole genome shotgun (WGS) entry which is preliminary data.</text>
</comment>
<dbReference type="AlphaFoldDB" id="Q1YNP4"/>
<protein>
    <recommendedName>
        <fullName evidence="3">D-isomer specific 2-hydroxyacid dehydrogenase NAD-binding domain-containing protein</fullName>
    </recommendedName>
</protein>
<evidence type="ECO:0000313" key="4">
    <source>
        <dbReference type="EMBL" id="EAS50987.1"/>
    </source>
</evidence>
<dbReference type="GO" id="GO:0030267">
    <property type="term" value="F:glyoxylate reductase (NADPH) activity"/>
    <property type="evidence" value="ECO:0007669"/>
    <property type="project" value="TreeGrafter"/>
</dbReference>
<dbReference type="InterPro" id="IPR050223">
    <property type="entry name" value="D-isomer_2-hydroxyacid_DH"/>
</dbReference>
<dbReference type="GO" id="GO:0051287">
    <property type="term" value="F:NAD binding"/>
    <property type="evidence" value="ECO:0007669"/>
    <property type="project" value="InterPro"/>
</dbReference>
<dbReference type="InterPro" id="IPR036291">
    <property type="entry name" value="NAD(P)-bd_dom_sf"/>
</dbReference>
<dbReference type="Proteomes" id="UP000000321">
    <property type="component" value="Unassembled WGS sequence"/>
</dbReference>
<evidence type="ECO:0000259" key="3">
    <source>
        <dbReference type="Pfam" id="PF02826"/>
    </source>
</evidence>
<proteinExistence type="predicted"/>
<name>Q1YNP4_AURMS</name>
<evidence type="ECO:0000256" key="2">
    <source>
        <dbReference type="ARBA" id="ARBA00023027"/>
    </source>
</evidence>
<gene>
    <name evidence="4" type="ORF">SI859A1_01793</name>
</gene>
<keyword evidence="1" id="KW-0560">Oxidoreductase</keyword>
<dbReference type="InterPro" id="IPR006140">
    <property type="entry name" value="D-isomer_DH_NAD-bd"/>
</dbReference>
<dbReference type="BioCyc" id="AURANTIMONAS:SI859A1_01793-MONOMER"/>
<keyword evidence="5" id="KW-1185">Reference proteome</keyword>
<dbReference type="SUPFAM" id="SSF51735">
    <property type="entry name" value="NAD(P)-binding Rossmann-fold domains"/>
    <property type="match status" value="1"/>
</dbReference>
<dbReference type="PANTHER" id="PTHR10996">
    <property type="entry name" value="2-HYDROXYACID DEHYDROGENASE-RELATED"/>
    <property type="match status" value="1"/>
</dbReference>
<sequence>MSRAAGPSATDDDRPLVISVPHPRSLALILTDARRRQLFDSYQVVECEPGGLAALPDPVLAAARYIIGQPPIDAATLERLQSLRCIFNVESNLIDNMPYPTLFERGIHVVTTGAVFAQPVAELGLAMALDLARGVSTAARAFREGREAWGGDGNQGARLIGGSEIGLIGFGDLGRALHRLLTGFGVTIRVFDPWVPDAILRGHGVVPATLEEVMAESDTVFTVAAVTSENQAFIGAAQFAAMRAGASFVLLSRADVVDFDALMAAVRSKHIQAASDVFPEEPLAPDHPVRTLDGFLCSAHRAGALDVAFKRMGDMVLDDMDLMDRGLPPMLCKRAERETVARMRSRPVTTN</sequence>
<keyword evidence="2" id="KW-0520">NAD</keyword>
<dbReference type="PANTHER" id="PTHR10996:SF178">
    <property type="entry name" value="2-HYDROXYACID DEHYDROGENASE YGL185C-RELATED"/>
    <property type="match status" value="1"/>
</dbReference>
<dbReference type="OrthoDB" id="7681356at2"/>
<dbReference type="GO" id="GO:0005829">
    <property type="term" value="C:cytosol"/>
    <property type="evidence" value="ECO:0007669"/>
    <property type="project" value="TreeGrafter"/>
</dbReference>
<feature type="domain" description="D-isomer specific 2-hydroxyacid dehydrogenase NAD-binding" evidence="3">
    <location>
        <begin position="125"/>
        <end position="302"/>
    </location>
</feature>
<evidence type="ECO:0000313" key="5">
    <source>
        <dbReference type="Proteomes" id="UP000000321"/>
    </source>
</evidence>
<dbReference type="CDD" id="cd12167">
    <property type="entry name" value="2-Hacid_dh_8"/>
    <property type="match status" value="1"/>
</dbReference>
<dbReference type="GO" id="GO:0016618">
    <property type="term" value="F:hydroxypyruvate reductase [NAD(P)H] activity"/>
    <property type="evidence" value="ECO:0007669"/>
    <property type="project" value="TreeGrafter"/>
</dbReference>
<dbReference type="Gene3D" id="3.40.50.720">
    <property type="entry name" value="NAD(P)-binding Rossmann-like Domain"/>
    <property type="match status" value="2"/>
</dbReference>